<keyword evidence="10" id="KW-0966">Cell projection</keyword>
<evidence type="ECO:0000313" key="11">
    <source>
        <dbReference type="Proteomes" id="UP000469724"/>
    </source>
</evidence>
<dbReference type="SUPFAM" id="SSF117143">
    <property type="entry name" value="Flagellar hook protein flgE"/>
    <property type="match status" value="1"/>
</dbReference>
<dbReference type="GO" id="GO:0071978">
    <property type="term" value="P:bacterial-type flagellum-dependent swarming motility"/>
    <property type="evidence" value="ECO:0007669"/>
    <property type="project" value="TreeGrafter"/>
</dbReference>
<evidence type="ECO:0000256" key="1">
    <source>
        <dbReference type="ARBA" id="ARBA00004117"/>
    </source>
</evidence>
<dbReference type="Pfam" id="PF22692">
    <property type="entry name" value="LlgE_F_G_D1"/>
    <property type="match status" value="1"/>
</dbReference>
<evidence type="ECO:0000259" key="7">
    <source>
        <dbReference type="Pfam" id="PF00460"/>
    </source>
</evidence>
<evidence type="ECO:0000259" key="8">
    <source>
        <dbReference type="Pfam" id="PF06429"/>
    </source>
</evidence>
<dbReference type="Pfam" id="PF06429">
    <property type="entry name" value="Flg_bbr_C"/>
    <property type="match status" value="1"/>
</dbReference>
<gene>
    <name evidence="10" type="primary">flgG</name>
    <name evidence="10" type="ORF">G3N56_12460</name>
</gene>
<evidence type="ECO:0000256" key="2">
    <source>
        <dbReference type="ARBA" id="ARBA00009677"/>
    </source>
</evidence>
<dbReference type="InterPro" id="IPR010930">
    <property type="entry name" value="Flg_bb/hook_C_dom"/>
</dbReference>
<proteinExistence type="inferred from homology"/>
<sequence>MMRSLWTATTGMVAMQMQIDTMSHNLANVNTIGFKKSRAEFEDLMYQTQAVAGTEIAGGDRLPTGLQVGLGVRPTTVHKFFTQGDLQNTGNQLDIAIEGDGFFRLDVNGRELYSRAGSFKLNQDGTIVSANGYVLQPEFAVPQETKNITITEGGHLACLDADGEELAGVDIPLYTFINPAGLSAEGRNLYSTTEASGDPEELNPGDQNAGILVQGFLEMSNVELVDEMVGLIVGQRAYEANSKAITTADGMLQTAVNVKR</sequence>
<name>A0A7K3NMX2_9BACT</name>
<dbReference type="InterPro" id="IPR053967">
    <property type="entry name" value="LlgE_F_G-like_D1"/>
</dbReference>
<evidence type="ECO:0000256" key="5">
    <source>
        <dbReference type="NCBIfam" id="TIGR02488"/>
    </source>
</evidence>
<dbReference type="InterPro" id="IPR001444">
    <property type="entry name" value="Flag_bb_rod_N"/>
</dbReference>
<evidence type="ECO:0000256" key="4">
    <source>
        <dbReference type="ARBA" id="ARBA00023143"/>
    </source>
</evidence>
<reference evidence="10 11" key="1">
    <citation type="submission" date="2020-02" db="EMBL/GenBank/DDBJ databases">
        <title>Comparative genomics of sulfur disproportionating microorganisms.</title>
        <authorList>
            <person name="Ward L.M."/>
            <person name="Bertran E."/>
            <person name="Johnston D.T."/>
        </authorList>
    </citation>
    <scope>NUCLEOTIDE SEQUENCE [LARGE SCALE GENOMIC DNA]</scope>
    <source>
        <strain evidence="10 11">DSM 3696</strain>
    </source>
</reference>
<comment type="similarity">
    <text evidence="2 6">Belongs to the flagella basal body rod proteins family.</text>
</comment>
<feature type="domain" description="Flagellar basal body rod protein N-terminal" evidence="7">
    <location>
        <begin position="7"/>
        <end position="35"/>
    </location>
</feature>
<comment type="caution">
    <text evidence="10">The sequence shown here is derived from an EMBL/GenBank/DDBJ whole genome shotgun (WGS) entry which is preliminary data.</text>
</comment>
<keyword evidence="11" id="KW-1185">Reference proteome</keyword>
<evidence type="ECO:0000313" key="10">
    <source>
        <dbReference type="EMBL" id="NDY57546.1"/>
    </source>
</evidence>
<dbReference type="InterPro" id="IPR037925">
    <property type="entry name" value="FlgE/F/G-like"/>
</dbReference>
<dbReference type="InterPro" id="IPR020013">
    <property type="entry name" value="Flagellar_FlgE/F/G"/>
</dbReference>
<dbReference type="InterPro" id="IPR012834">
    <property type="entry name" value="FlgG_G_neg"/>
</dbReference>
<accession>A0A7K3NMX2</accession>
<evidence type="ECO:0000256" key="3">
    <source>
        <dbReference type="ARBA" id="ARBA00017948"/>
    </source>
</evidence>
<dbReference type="Pfam" id="PF00460">
    <property type="entry name" value="Flg_bb_rod"/>
    <property type="match status" value="1"/>
</dbReference>
<comment type="subcellular location">
    <subcellularLocation>
        <location evidence="1 6">Bacterial flagellum basal body</location>
    </subcellularLocation>
</comment>
<keyword evidence="10" id="KW-0969">Cilium</keyword>
<dbReference type="NCBIfam" id="TIGR03506">
    <property type="entry name" value="FlgEFG_subfam"/>
    <property type="match status" value="2"/>
</dbReference>
<dbReference type="Proteomes" id="UP000469724">
    <property type="component" value="Unassembled WGS sequence"/>
</dbReference>
<feature type="domain" description="Flagellar hook protein FlgE/F/G-like D1" evidence="9">
    <location>
        <begin position="96"/>
        <end position="155"/>
    </location>
</feature>
<protein>
    <recommendedName>
        <fullName evidence="3 5">Flagellar basal-body rod protein FlgG</fullName>
    </recommendedName>
</protein>
<dbReference type="EMBL" id="JAAGRQ010000051">
    <property type="protein sequence ID" value="NDY57546.1"/>
    <property type="molecule type" value="Genomic_DNA"/>
</dbReference>
<dbReference type="AlphaFoldDB" id="A0A7K3NMX2"/>
<dbReference type="RefSeq" id="WP_163302633.1">
    <property type="nucleotide sequence ID" value="NZ_JAAGRQ010000051.1"/>
</dbReference>
<dbReference type="NCBIfam" id="TIGR02488">
    <property type="entry name" value="flgG_G_neg"/>
    <property type="match status" value="1"/>
</dbReference>
<keyword evidence="10" id="KW-0282">Flagellum</keyword>
<feature type="domain" description="Flagellar basal-body/hook protein C-terminal" evidence="8">
    <location>
        <begin position="213"/>
        <end position="257"/>
    </location>
</feature>
<dbReference type="PANTHER" id="PTHR30435:SF19">
    <property type="entry name" value="FLAGELLAR BASAL-BODY ROD PROTEIN FLGG"/>
    <property type="match status" value="1"/>
</dbReference>
<evidence type="ECO:0000256" key="6">
    <source>
        <dbReference type="RuleBase" id="RU362116"/>
    </source>
</evidence>
<dbReference type="GO" id="GO:0009426">
    <property type="term" value="C:bacterial-type flagellum basal body, distal rod"/>
    <property type="evidence" value="ECO:0007669"/>
    <property type="project" value="UniProtKB-UniRule"/>
</dbReference>
<organism evidence="10 11">
    <name type="scientific">Desulfolutivibrio sulfodismutans</name>
    <dbReference type="NCBI Taxonomy" id="63561"/>
    <lineage>
        <taxon>Bacteria</taxon>
        <taxon>Pseudomonadati</taxon>
        <taxon>Thermodesulfobacteriota</taxon>
        <taxon>Desulfovibrionia</taxon>
        <taxon>Desulfovibrionales</taxon>
        <taxon>Desulfovibrionaceae</taxon>
        <taxon>Desulfolutivibrio</taxon>
    </lineage>
</organism>
<evidence type="ECO:0000259" key="9">
    <source>
        <dbReference type="Pfam" id="PF22692"/>
    </source>
</evidence>
<dbReference type="PANTHER" id="PTHR30435">
    <property type="entry name" value="FLAGELLAR PROTEIN"/>
    <property type="match status" value="1"/>
</dbReference>
<keyword evidence="4 6" id="KW-0975">Bacterial flagellum</keyword>